<feature type="transmembrane region" description="Helical" evidence="5">
    <location>
        <begin position="144"/>
        <end position="161"/>
    </location>
</feature>
<evidence type="ECO:0000256" key="2">
    <source>
        <dbReference type="ARBA" id="ARBA00022777"/>
    </source>
</evidence>
<dbReference type="InterPro" id="IPR011712">
    <property type="entry name" value="Sig_transdc_His_kin_sub3_dim/P"/>
</dbReference>
<dbReference type="AlphaFoldDB" id="A0A1C6U937"/>
<evidence type="ECO:0000256" key="5">
    <source>
        <dbReference type="SAM" id="Phobius"/>
    </source>
</evidence>
<evidence type="ECO:0000256" key="4">
    <source>
        <dbReference type="SAM" id="MobiDB-lite"/>
    </source>
</evidence>
<keyword evidence="5" id="KW-0472">Membrane</keyword>
<feature type="transmembrane region" description="Helical" evidence="5">
    <location>
        <begin position="63"/>
        <end position="83"/>
    </location>
</feature>
<keyword evidence="5" id="KW-1133">Transmembrane helix</keyword>
<dbReference type="Proteomes" id="UP000199343">
    <property type="component" value="Unassembled WGS sequence"/>
</dbReference>
<dbReference type="GO" id="GO:0000155">
    <property type="term" value="F:phosphorelay sensor kinase activity"/>
    <property type="evidence" value="ECO:0007669"/>
    <property type="project" value="InterPro"/>
</dbReference>
<dbReference type="EMBL" id="FMIC01000002">
    <property type="protein sequence ID" value="SCL50474.1"/>
    <property type="molecule type" value="Genomic_DNA"/>
</dbReference>
<feature type="transmembrane region" description="Helical" evidence="5">
    <location>
        <begin position="32"/>
        <end position="51"/>
    </location>
</feature>
<gene>
    <name evidence="7" type="ORF">GA0070608_0701</name>
    <name evidence="8" type="ORF">OIE14_06210</name>
</gene>
<dbReference type="RefSeq" id="WP_091621510.1">
    <property type="nucleotide sequence ID" value="NZ_CP109071.1"/>
</dbReference>
<proteinExistence type="predicted"/>
<organism evidence="7 9">
    <name type="scientific">Micromonospora peucetia</name>
    <dbReference type="NCBI Taxonomy" id="47871"/>
    <lineage>
        <taxon>Bacteria</taxon>
        <taxon>Bacillati</taxon>
        <taxon>Actinomycetota</taxon>
        <taxon>Actinomycetes</taxon>
        <taxon>Micromonosporales</taxon>
        <taxon>Micromonosporaceae</taxon>
        <taxon>Micromonospora</taxon>
    </lineage>
</organism>
<evidence type="ECO:0000256" key="3">
    <source>
        <dbReference type="ARBA" id="ARBA00023012"/>
    </source>
</evidence>
<dbReference type="GO" id="GO:0016020">
    <property type="term" value="C:membrane"/>
    <property type="evidence" value="ECO:0007669"/>
    <property type="project" value="InterPro"/>
</dbReference>
<feature type="transmembrane region" description="Helical" evidence="5">
    <location>
        <begin position="121"/>
        <end position="137"/>
    </location>
</feature>
<reference evidence="7 9" key="1">
    <citation type="submission" date="2016-06" db="EMBL/GenBank/DDBJ databases">
        <authorList>
            <person name="Kjaerup R.B."/>
            <person name="Dalgaard T.S."/>
            <person name="Juul-Madsen H.R."/>
        </authorList>
    </citation>
    <scope>NUCLEOTIDE SEQUENCE [LARGE SCALE GENOMIC DNA]</scope>
    <source>
        <strain evidence="7 9">DSM 43363</strain>
    </source>
</reference>
<name>A0A1C6U937_9ACTN</name>
<dbReference type="PANTHER" id="PTHR24421">
    <property type="entry name" value="NITRATE/NITRITE SENSOR PROTEIN NARX-RELATED"/>
    <property type="match status" value="1"/>
</dbReference>
<dbReference type="Gene3D" id="3.30.565.10">
    <property type="entry name" value="Histidine kinase-like ATPase, C-terminal domain"/>
    <property type="match status" value="1"/>
</dbReference>
<accession>A0A1C6U937</accession>
<dbReference type="InterPro" id="IPR050482">
    <property type="entry name" value="Sensor_HK_TwoCompSys"/>
</dbReference>
<dbReference type="Pfam" id="PF07730">
    <property type="entry name" value="HisKA_3"/>
    <property type="match status" value="1"/>
</dbReference>
<protein>
    <submittedName>
        <fullName evidence="7 8">Histidine kinase</fullName>
    </submittedName>
</protein>
<keyword evidence="10" id="KW-1185">Reference proteome</keyword>
<dbReference type="EMBL" id="CP109071">
    <property type="protein sequence ID" value="WSA33640.1"/>
    <property type="molecule type" value="Genomic_DNA"/>
</dbReference>
<evidence type="ECO:0000313" key="10">
    <source>
        <dbReference type="Proteomes" id="UP001334804"/>
    </source>
</evidence>
<dbReference type="OrthoDB" id="5241784at2"/>
<dbReference type="InterPro" id="IPR036890">
    <property type="entry name" value="HATPase_C_sf"/>
</dbReference>
<dbReference type="PANTHER" id="PTHR24421:SF63">
    <property type="entry name" value="SENSOR HISTIDINE KINASE DESK"/>
    <property type="match status" value="1"/>
</dbReference>
<keyword evidence="2 7" id="KW-0418">Kinase</keyword>
<dbReference type="Gene3D" id="1.20.5.1930">
    <property type="match status" value="1"/>
</dbReference>
<evidence type="ECO:0000313" key="8">
    <source>
        <dbReference type="EMBL" id="WSA33640.1"/>
    </source>
</evidence>
<feature type="transmembrane region" description="Helical" evidence="5">
    <location>
        <begin position="95"/>
        <end position="115"/>
    </location>
</feature>
<keyword evidence="3" id="KW-0902">Two-component regulatory system</keyword>
<feature type="region of interest" description="Disordered" evidence="4">
    <location>
        <begin position="1"/>
        <end position="22"/>
    </location>
</feature>
<sequence>MTVTGTRPAGLTRDPATPAHALSTPGMRRARWCVLAGAASGIATCVLLAALEMRREPDPRWTVSGAVGSLVLVVALAGALYRSVMPRLAATTGRWLLAGCAAAAGLSVPLVGPVGGTPGRSWAFLGAALVGAAPLLLPVRYAATLMAATALVSAATAWWFGGPVGDAVTVTVVLGLSVAVWNVLHLWFWTFRAQAGEGRAALARLAATEERLRCAGDVYALLANELSAIVLKAELASRLALVDGERTRKEATEMRVLAAAALARMREAVHGYRSVGLREQTDTVVRVLGNSGVRCTVTLPEQDLPPALAEPLVSVLREAGTHVLRHGGARWCTVEIVRAASTARLTVVNDGAGDEVPGIDGSGLPGLADRLRDAGGTLRTWREGDTFTVEATVRAES</sequence>
<keyword evidence="1" id="KW-0808">Transferase</keyword>
<keyword evidence="5" id="KW-0812">Transmembrane</keyword>
<dbReference type="Proteomes" id="UP001334804">
    <property type="component" value="Chromosome"/>
</dbReference>
<dbReference type="STRING" id="47871.GA0070608_0701"/>
<evidence type="ECO:0000256" key="1">
    <source>
        <dbReference type="ARBA" id="ARBA00022679"/>
    </source>
</evidence>
<evidence type="ECO:0000259" key="6">
    <source>
        <dbReference type="Pfam" id="PF07730"/>
    </source>
</evidence>
<dbReference type="CDD" id="cd16917">
    <property type="entry name" value="HATPase_UhpB-NarQ-NarX-like"/>
    <property type="match status" value="1"/>
</dbReference>
<evidence type="ECO:0000313" key="7">
    <source>
        <dbReference type="EMBL" id="SCL50474.1"/>
    </source>
</evidence>
<reference evidence="8 10" key="2">
    <citation type="submission" date="2022-10" db="EMBL/GenBank/DDBJ databases">
        <title>The complete genomes of actinobacterial strains from the NBC collection.</title>
        <authorList>
            <person name="Joergensen T.S."/>
            <person name="Alvarez Arevalo M."/>
            <person name="Sterndorff E.B."/>
            <person name="Faurdal D."/>
            <person name="Vuksanovic O."/>
            <person name="Mourched A.-S."/>
            <person name="Charusanti P."/>
            <person name="Shaw S."/>
            <person name="Blin K."/>
            <person name="Weber T."/>
        </authorList>
    </citation>
    <scope>NUCLEOTIDE SEQUENCE [LARGE SCALE GENOMIC DNA]</scope>
    <source>
        <strain evidence="8 10">NBC 01809</strain>
    </source>
</reference>
<evidence type="ECO:0000313" key="9">
    <source>
        <dbReference type="Proteomes" id="UP000199343"/>
    </source>
</evidence>
<feature type="domain" description="Signal transduction histidine kinase subgroup 3 dimerisation and phosphoacceptor" evidence="6">
    <location>
        <begin position="210"/>
        <end position="276"/>
    </location>
</feature>
<feature type="transmembrane region" description="Helical" evidence="5">
    <location>
        <begin position="167"/>
        <end position="189"/>
    </location>
</feature>
<dbReference type="GO" id="GO:0046983">
    <property type="term" value="F:protein dimerization activity"/>
    <property type="evidence" value="ECO:0007669"/>
    <property type="project" value="InterPro"/>
</dbReference>